<dbReference type="AlphaFoldDB" id="A0A4Y2UA62"/>
<gene>
    <name evidence="3" type="ORF">AVEN_139390_1</name>
</gene>
<keyword evidence="2" id="KW-1133">Transmembrane helix</keyword>
<keyword evidence="4" id="KW-1185">Reference proteome</keyword>
<proteinExistence type="predicted"/>
<dbReference type="EMBL" id="BGPR01034236">
    <property type="protein sequence ID" value="GBO08526.1"/>
    <property type="molecule type" value="Genomic_DNA"/>
</dbReference>
<feature type="compositionally biased region" description="Polar residues" evidence="1">
    <location>
        <begin position="7"/>
        <end position="22"/>
    </location>
</feature>
<evidence type="ECO:0000256" key="1">
    <source>
        <dbReference type="SAM" id="MobiDB-lite"/>
    </source>
</evidence>
<name>A0A4Y2UA62_ARAVE</name>
<protein>
    <submittedName>
        <fullName evidence="3">Uncharacterized protein</fullName>
    </submittedName>
</protein>
<organism evidence="3 4">
    <name type="scientific">Araneus ventricosus</name>
    <name type="common">Orbweaver spider</name>
    <name type="synonym">Epeira ventricosa</name>
    <dbReference type="NCBI Taxonomy" id="182803"/>
    <lineage>
        <taxon>Eukaryota</taxon>
        <taxon>Metazoa</taxon>
        <taxon>Ecdysozoa</taxon>
        <taxon>Arthropoda</taxon>
        <taxon>Chelicerata</taxon>
        <taxon>Arachnida</taxon>
        <taxon>Araneae</taxon>
        <taxon>Araneomorphae</taxon>
        <taxon>Entelegynae</taxon>
        <taxon>Araneoidea</taxon>
        <taxon>Araneidae</taxon>
        <taxon>Araneus</taxon>
    </lineage>
</organism>
<evidence type="ECO:0000313" key="3">
    <source>
        <dbReference type="EMBL" id="GBO08526.1"/>
    </source>
</evidence>
<keyword evidence="2" id="KW-0472">Membrane</keyword>
<dbReference type="Proteomes" id="UP000499080">
    <property type="component" value="Unassembled WGS sequence"/>
</dbReference>
<evidence type="ECO:0000313" key="4">
    <source>
        <dbReference type="Proteomes" id="UP000499080"/>
    </source>
</evidence>
<evidence type="ECO:0000256" key="2">
    <source>
        <dbReference type="SAM" id="Phobius"/>
    </source>
</evidence>
<feature type="region of interest" description="Disordered" evidence="1">
    <location>
        <begin position="1"/>
        <end position="23"/>
    </location>
</feature>
<feature type="transmembrane region" description="Helical" evidence="2">
    <location>
        <begin position="100"/>
        <end position="120"/>
    </location>
</feature>
<comment type="caution">
    <text evidence="3">The sequence shown here is derived from an EMBL/GenBank/DDBJ whole genome shotgun (WGS) entry which is preliminary data.</text>
</comment>
<keyword evidence="2" id="KW-0812">Transmembrane</keyword>
<accession>A0A4Y2UA62</accession>
<sequence length="136" mass="14457">MIHDTDSSSIPIRTSGGSSAQKQAMLRTFYRPTREPAKNREGGDDWFPVSGNCQCMKSEPSTCSFGACRHSFAGLSRPQAVGGRHVEVVSGAASQVPQGVLIGVTAQLFLLPIAVVCLVVKSVLCKKGTLILPQQL</sequence>
<reference evidence="3 4" key="1">
    <citation type="journal article" date="2019" name="Sci. Rep.">
        <title>Orb-weaving spider Araneus ventricosus genome elucidates the spidroin gene catalogue.</title>
        <authorList>
            <person name="Kono N."/>
            <person name="Nakamura H."/>
            <person name="Ohtoshi R."/>
            <person name="Moran D.A.P."/>
            <person name="Shinohara A."/>
            <person name="Yoshida Y."/>
            <person name="Fujiwara M."/>
            <person name="Mori M."/>
            <person name="Tomita M."/>
            <person name="Arakawa K."/>
        </authorList>
    </citation>
    <scope>NUCLEOTIDE SEQUENCE [LARGE SCALE GENOMIC DNA]</scope>
</reference>